<gene>
    <name evidence="1" type="ORF">LTR36_001653</name>
</gene>
<dbReference type="AlphaFoldDB" id="A0AAV9JPK7"/>
<sequence>MVMPVINPLLQKQAIVTAGPVISTSFGSVRRPLLVSVDAVIASYNSARYQLRRPPYQASINMIDFLPPGNSWAVSASRPRPNAILVGMPAVKATVPETMGDVWWAETLMGGGCGTVGEYLAIVEVGRGEETWETGST</sequence>
<keyword evidence="2" id="KW-1185">Reference proteome</keyword>
<evidence type="ECO:0000313" key="1">
    <source>
        <dbReference type="EMBL" id="KAK4546921.1"/>
    </source>
</evidence>
<name>A0AAV9JPK7_9PEZI</name>
<proteinExistence type="predicted"/>
<reference evidence="1 2" key="1">
    <citation type="submission" date="2021-11" db="EMBL/GenBank/DDBJ databases">
        <title>Black yeast isolated from Biological Soil Crust.</title>
        <authorList>
            <person name="Kurbessoian T."/>
        </authorList>
    </citation>
    <scope>NUCLEOTIDE SEQUENCE [LARGE SCALE GENOMIC DNA]</scope>
    <source>
        <strain evidence="1 2">CCFEE 5522</strain>
    </source>
</reference>
<evidence type="ECO:0000313" key="2">
    <source>
        <dbReference type="Proteomes" id="UP001324427"/>
    </source>
</evidence>
<accession>A0AAV9JPK7</accession>
<comment type="caution">
    <text evidence="1">The sequence shown here is derived from an EMBL/GenBank/DDBJ whole genome shotgun (WGS) entry which is preliminary data.</text>
</comment>
<dbReference type="EMBL" id="JAVFHQ010000013">
    <property type="protein sequence ID" value="KAK4546921.1"/>
    <property type="molecule type" value="Genomic_DNA"/>
</dbReference>
<dbReference type="Proteomes" id="UP001324427">
    <property type="component" value="Unassembled WGS sequence"/>
</dbReference>
<protein>
    <submittedName>
        <fullName evidence="1">Uncharacterized protein</fullName>
    </submittedName>
</protein>
<organism evidence="1 2">
    <name type="scientific">Oleoguttula mirabilis</name>
    <dbReference type="NCBI Taxonomy" id="1507867"/>
    <lineage>
        <taxon>Eukaryota</taxon>
        <taxon>Fungi</taxon>
        <taxon>Dikarya</taxon>
        <taxon>Ascomycota</taxon>
        <taxon>Pezizomycotina</taxon>
        <taxon>Dothideomycetes</taxon>
        <taxon>Dothideomycetidae</taxon>
        <taxon>Mycosphaerellales</taxon>
        <taxon>Teratosphaeriaceae</taxon>
        <taxon>Oleoguttula</taxon>
    </lineage>
</organism>